<dbReference type="InterPro" id="IPR002130">
    <property type="entry name" value="Cyclophilin-type_PPIase_dom"/>
</dbReference>
<evidence type="ECO:0000259" key="2">
    <source>
        <dbReference type="PROSITE" id="PS50072"/>
    </source>
</evidence>
<dbReference type="PANTHER" id="PTHR45625">
    <property type="entry name" value="PEPTIDYL-PROLYL CIS-TRANS ISOMERASE-RELATED"/>
    <property type="match status" value="1"/>
</dbReference>
<keyword evidence="1" id="KW-0812">Transmembrane</keyword>
<dbReference type="Gene3D" id="2.40.100.10">
    <property type="entry name" value="Cyclophilin-like"/>
    <property type="match status" value="1"/>
</dbReference>
<feature type="transmembrane region" description="Helical" evidence="1">
    <location>
        <begin position="33"/>
        <end position="55"/>
    </location>
</feature>
<reference evidence="4" key="1">
    <citation type="submission" date="2020-05" db="EMBL/GenBank/DDBJ databases">
        <authorList>
            <person name="Chiriac C."/>
            <person name="Salcher M."/>
            <person name="Ghai R."/>
            <person name="Kavagutti S V."/>
        </authorList>
    </citation>
    <scope>NUCLEOTIDE SEQUENCE</scope>
</reference>
<dbReference type="GO" id="GO:0003755">
    <property type="term" value="F:peptidyl-prolyl cis-trans isomerase activity"/>
    <property type="evidence" value="ECO:0007669"/>
    <property type="project" value="InterPro"/>
</dbReference>
<keyword evidence="1" id="KW-0472">Membrane</keyword>
<dbReference type="EMBL" id="CAEZUZ010000017">
    <property type="protein sequence ID" value="CAB4609661.1"/>
    <property type="molecule type" value="Genomic_DNA"/>
</dbReference>
<name>A0A6J6H821_9ZZZZ</name>
<gene>
    <name evidence="3" type="ORF">UFOPK1808_00345</name>
    <name evidence="4" type="ORF">UFOPK1889_00201</name>
</gene>
<dbReference type="PRINTS" id="PR00153">
    <property type="entry name" value="CSAPPISMRASE"/>
</dbReference>
<dbReference type="Pfam" id="PF00160">
    <property type="entry name" value="Pro_isomerase"/>
    <property type="match status" value="1"/>
</dbReference>
<evidence type="ECO:0000256" key="1">
    <source>
        <dbReference type="SAM" id="Phobius"/>
    </source>
</evidence>
<evidence type="ECO:0000313" key="4">
    <source>
        <dbReference type="EMBL" id="CAB4609661.1"/>
    </source>
</evidence>
<dbReference type="PANTHER" id="PTHR45625:SF16">
    <property type="entry name" value="PEPTIDYL-PROLYL CIS-TRANS ISOMERASE"/>
    <property type="match status" value="1"/>
</dbReference>
<protein>
    <submittedName>
        <fullName evidence="4">Unannotated protein</fullName>
    </submittedName>
</protein>
<dbReference type="SUPFAM" id="SSF50891">
    <property type="entry name" value="Cyclophilin-like"/>
    <property type="match status" value="1"/>
</dbReference>
<proteinExistence type="predicted"/>
<organism evidence="4">
    <name type="scientific">freshwater metagenome</name>
    <dbReference type="NCBI Taxonomy" id="449393"/>
    <lineage>
        <taxon>unclassified sequences</taxon>
        <taxon>metagenomes</taxon>
        <taxon>ecological metagenomes</taxon>
    </lineage>
</organism>
<dbReference type="AlphaFoldDB" id="A0A6J6H821"/>
<evidence type="ECO:0000313" key="3">
    <source>
        <dbReference type="EMBL" id="CAB4594371.1"/>
    </source>
</evidence>
<accession>A0A6J6H821</accession>
<dbReference type="InterPro" id="IPR044666">
    <property type="entry name" value="Cyclophilin_A-like"/>
</dbReference>
<dbReference type="EMBL" id="CAEZUL010000023">
    <property type="protein sequence ID" value="CAB4594371.1"/>
    <property type="molecule type" value="Genomic_DNA"/>
</dbReference>
<keyword evidence="1" id="KW-1133">Transmembrane helix</keyword>
<dbReference type="InterPro" id="IPR029000">
    <property type="entry name" value="Cyclophilin-like_dom_sf"/>
</dbReference>
<sequence>MGTDKRARQKANRDRARQERIRKQKFTKVRNRGLLFGLGIPAIILALFLISNFVMKDSTPAALVTDPLSAETDATLPGKAITGKTPCPKADGTEARVTTFEQAPTMCIDPAKSYTALFETNQGLIEVALDTKKTPNTVNNFVTLSRYKYYDTSFIFRTDVNLDIIQGGGATNSDSPGYTIKDEGTGFTYKTGDLVMARSSGADSGGGQFFFVTGPKASVLDSQGTYVTFGSVTKGLDVTQKILGMSAGEGALGGAPSTPVKIISVTITEK</sequence>
<dbReference type="PROSITE" id="PS50072">
    <property type="entry name" value="CSA_PPIASE_2"/>
    <property type="match status" value="1"/>
</dbReference>
<feature type="domain" description="PPIase cyclophilin-type" evidence="2">
    <location>
        <begin position="119"/>
        <end position="267"/>
    </location>
</feature>